<evidence type="ECO:0000259" key="2">
    <source>
        <dbReference type="PROSITE" id="PS50090"/>
    </source>
</evidence>
<evidence type="ECO:0000313" key="5">
    <source>
        <dbReference type="Proteomes" id="UP000182259"/>
    </source>
</evidence>
<feature type="compositionally biased region" description="Basic residues" evidence="1">
    <location>
        <begin position="458"/>
        <end position="471"/>
    </location>
</feature>
<sequence length="670" mass="76922">MSDLKKGSIPIDTLAFTESLGLQTFRRNARNAWSKEEDALLLKRMEQMYPEQYARKTLTAQNVDWETVAEVFDDTRRGKDCRKRWTSSLDPSLRRGKWTDEEDRKLMELYNQYGPLWQQVALEIEGRTEHQCLKRFLEVLDPAQRNRLAPWSEAEEVKLIRLVKQHGTKWKTVAALFEGRPPLTIRNRWRNLVNQVARGRASAIILEEMSLVADGNLKSKINELAARRHDEDGRQSKKQKRGHMDGGSTKLQEILDDINMSLDTDHLRSNGNGEGQYGNQSEEYHNRNEEFRRGQNSQDTLHTQFRPNNVAERRSHVEWKYGLAVTDNTGTLSNVDHLQKLIESGGSIQSQQLAQHLVAFAAQHNMEITVHQHVHHHYSPPNEGNRAENGPSGHERNAHSARVMAYKADRGNNPGQFYNVEPESQINRYQHFNYLPPLTETPKLNSSASSPASSSKGSTHHYHHYHHHHHHHEENRKELTLEDEAATKESDLLKLLNEADGRNKVLDDDKKIMEESRSNSMTPLTQAVQMVAAAEAGEAFLDRNDGYEEKKRSFDYQDEEAEEGLDFFETMRNLNVVGRVEKPNSHNMAKTGESQHVSRMNTQPVSQHHPLHYFTSSVTPQPEKALDDEEEDLINSYGLFYNAYQKDTSMEQTTLLDAPTQYGAIPFNPS</sequence>
<dbReference type="Gene3D" id="1.10.10.60">
    <property type="entry name" value="Homeodomain-like"/>
    <property type="match status" value="3"/>
</dbReference>
<dbReference type="InterPro" id="IPR050560">
    <property type="entry name" value="MYB_TF"/>
</dbReference>
<accession>A0A1L0BPM8</accession>
<feature type="region of interest" description="Disordered" evidence="1">
    <location>
        <begin position="227"/>
        <end position="249"/>
    </location>
</feature>
<dbReference type="PROSITE" id="PS50090">
    <property type="entry name" value="MYB_LIKE"/>
    <property type="match status" value="3"/>
</dbReference>
<dbReference type="InterPro" id="IPR001005">
    <property type="entry name" value="SANT/Myb"/>
</dbReference>
<feature type="region of interest" description="Disordered" evidence="1">
    <location>
        <begin position="373"/>
        <end position="399"/>
    </location>
</feature>
<dbReference type="PANTHER" id="PTHR45614">
    <property type="entry name" value="MYB PROTEIN-RELATED"/>
    <property type="match status" value="1"/>
</dbReference>
<dbReference type="InterPro" id="IPR017930">
    <property type="entry name" value="Myb_dom"/>
</dbReference>
<dbReference type="Proteomes" id="UP000182259">
    <property type="component" value="Chromosome III"/>
</dbReference>
<dbReference type="PROSITE" id="PS51294">
    <property type="entry name" value="HTH_MYB"/>
    <property type="match status" value="2"/>
</dbReference>
<feature type="domain" description="HTH myb-type" evidence="3">
    <location>
        <begin position="90"/>
        <end position="144"/>
    </location>
</feature>
<protein>
    <submittedName>
        <fullName evidence="4">CIC11C00000003975</fullName>
    </submittedName>
</protein>
<evidence type="ECO:0000256" key="1">
    <source>
        <dbReference type="SAM" id="MobiDB-lite"/>
    </source>
</evidence>
<feature type="compositionally biased region" description="Low complexity" evidence="1">
    <location>
        <begin position="446"/>
        <end position="455"/>
    </location>
</feature>
<evidence type="ECO:0000259" key="3">
    <source>
        <dbReference type="PROSITE" id="PS51294"/>
    </source>
</evidence>
<dbReference type="EMBL" id="LT635766">
    <property type="protein sequence ID" value="SGZ53351.1"/>
    <property type="molecule type" value="Genomic_DNA"/>
</dbReference>
<gene>
    <name evidence="4" type="ORF">SAMEA4029009_CIC11G00000003975</name>
</gene>
<dbReference type="InterPro" id="IPR009057">
    <property type="entry name" value="Homeodomain-like_sf"/>
</dbReference>
<evidence type="ECO:0000313" key="4">
    <source>
        <dbReference type="EMBL" id="SGZ53351.1"/>
    </source>
</evidence>
<dbReference type="AlphaFoldDB" id="A0A1L0BPM8"/>
<dbReference type="Pfam" id="PF13921">
    <property type="entry name" value="Myb_DNA-bind_6"/>
    <property type="match status" value="1"/>
</dbReference>
<dbReference type="GO" id="GO:0000978">
    <property type="term" value="F:RNA polymerase II cis-regulatory region sequence-specific DNA binding"/>
    <property type="evidence" value="ECO:0007669"/>
    <property type="project" value="TreeGrafter"/>
</dbReference>
<dbReference type="CDD" id="cd00167">
    <property type="entry name" value="SANT"/>
    <property type="match status" value="2"/>
</dbReference>
<dbReference type="SUPFAM" id="SSF46689">
    <property type="entry name" value="Homeodomain-like"/>
    <property type="match status" value="2"/>
</dbReference>
<dbReference type="SMART" id="SM00717">
    <property type="entry name" value="SANT"/>
    <property type="match status" value="3"/>
</dbReference>
<dbReference type="PANTHER" id="PTHR45614:SF51">
    <property type="entry name" value="MYB-LIKE DNA-BINDING PROTEIN BAS1"/>
    <property type="match status" value="1"/>
</dbReference>
<feature type="domain" description="HTH myb-type" evidence="3">
    <location>
        <begin position="150"/>
        <end position="197"/>
    </location>
</feature>
<dbReference type="GO" id="GO:0005634">
    <property type="term" value="C:nucleus"/>
    <property type="evidence" value="ECO:0007669"/>
    <property type="project" value="TreeGrafter"/>
</dbReference>
<reference evidence="4 5" key="1">
    <citation type="submission" date="2016-10" db="EMBL/GenBank/DDBJ databases">
        <authorList>
            <person name="de Groot N.N."/>
        </authorList>
    </citation>
    <scope>NUCLEOTIDE SEQUENCE [LARGE SCALE GENOMIC DNA]</scope>
    <source>
        <strain evidence="4 5">PYCC 4715</strain>
    </source>
</reference>
<organism evidence="4 5">
    <name type="scientific">Sungouiella intermedia</name>
    <dbReference type="NCBI Taxonomy" id="45354"/>
    <lineage>
        <taxon>Eukaryota</taxon>
        <taxon>Fungi</taxon>
        <taxon>Dikarya</taxon>
        <taxon>Ascomycota</taxon>
        <taxon>Saccharomycotina</taxon>
        <taxon>Pichiomycetes</taxon>
        <taxon>Metschnikowiaceae</taxon>
        <taxon>Sungouiella</taxon>
    </lineage>
</organism>
<name>A0A1L0BPM8_9ASCO</name>
<proteinExistence type="predicted"/>
<feature type="domain" description="Myb-like" evidence="2">
    <location>
        <begin position="30"/>
        <end position="89"/>
    </location>
</feature>
<feature type="region of interest" description="Disordered" evidence="1">
    <location>
        <begin position="263"/>
        <end position="283"/>
    </location>
</feature>
<dbReference type="GO" id="GO:0000981">
    <property type="term" value="F:DNA-binding transcription factor activity, RNA polymerase II-specific"/>
    <property type="evidence" value="ECO:0007669"/>
    <property type="project" value="TreeGrafter"/>
</dbReference>
<dbReference type="Pfam" id="PF00249">
    <property type="entry name" value="Myb_DNA-binding"/>
    <property type="match status" value="1"/>
</dbReference>
<feature type="region of interest" description="Disordered" evidence="1">
    <location>
        <begin position="437"/>
        <end position="479"/>
    </location>
</feature>
<feature type="domain" description="Myb-like" evidence="2">
    <location>
        <begin position="143"/>
        <end position="193"/>
    </location>
</feature>
<feature type="domain" description="Myb-like" evidence="2">
    <location>
        <begin position="90"/>
        <end position="140"/>
    </location>
</feature>